<evidence type="ECO:0000256" key="1">
    <source>
        <dbReference type="SAM" id="MobiDB-lite"/>
    </source>
</evidence>
<feature type="compositionally biased region" description="Basic and acidic residues" evidence="1">
    <location>
        <begin position="121"/>
        <end position="149"/>
    </location>
</feature>
<feature type="transmembrane region" description="Helical" evidence="2">
    <location>
        <begin position="52"/>
        <end position="74"/>
    </location>
</feature>
<proteinExistence type="predicted"/>
<evidence type="ECO:0000313" key="4">
    <source>
        <dbReference type="Proteomes" id="UP001367771"/>
    </source>
</evidence>
<comment type="caution">
    <text evidence="3">The sequence shown here is derived from an EMBL/GenBank/DDBJ whole genome shotgun (WGS) entry which is preliminary data.</text>
</comment>
<sequence length="287" mass="30474">MDSETPAPAPAPAIRAVADDMTAIFGATHRGDLPNDRAPALVPQRRHRAWRALVAVGGVATMITAGLIGGSAVLDSGAAPAQRAAPKRIATRPAAAPTVAPVMVAAATVPTPTPGDTAEAQDYRGDTEDRGDTGYRGDADDRAGADYRVDSAPADGATPAPPAAAARQTARADERPIVVPRPRRAERPVAIDRASPVLYAARNCYDEASCLAPQLQAAERTVAVAYDRATAAQVRNGTLRDYRDEWLRARRVSQRRPREALRIYGMIAADLQLYADNAPGDDRMAWR</sequence>
<evidence type="ECO:0008006" key="5">
    <source>
        <dbReference type="Google" id="ProtNLM"/>
    </source>
</evidence>
<feature type="compositionally biased region" description="Low complexity" evidence="1">
    <location>
        <begin position="152"/>
        <end position="169"/>
    </location>
</feature>
<keyword evidence="4" id="KW-1185">Reference proteome</keyword>
<accession>A0ABU8H0M6</accession>
<protein>
    <recommendedName>
        <fullName evidence="5">Lysozyme inhibitor LprI N-terminal domain-containing protein</fullName>
    </recommendedName>
</protein>
<dbReference type="Proteomes" id="UP001367771">
    <property type="component" value="Unassembled WGS sequence"/>
</dbReference>
<organism evidence="3 4">
    <name type="scientific">Sphingomonas kyungheensis</name>
    <dbReference type="NCBI Taxonomy" id="1069987"/>
    <lineage>
        <taxon>Bacteria</taxon>
        <taxon>Pseudomonadati</taxon>
        <taxon>Pseudomonadota</taxon>
        <taxon>Alphaproteobacteria</taxon>
        <taxon>Sphingomonadales</taxon>
        <taxon>Sphingomonadaceae</taxon>
        <taxon>Sphingomonas</taxon>
    </lineage>
</organism>
<dbReference type="RefSeq" id="WP_336544689.1">
    <property type="nucleotide sequence ID" value="NZ_JBBBDM010000002.1"/>
</dbReference>
<keyword evidence="2" id="KW-0812">Transmembrane</keyword>
<evidence type="ECO:0000313" key="3">
    <source>
        <dbReference type="EMBL" id="MEI5686547.1"/>
    </source>
</evidence>
<feature type="region of interest" description="Disordered" evidence="1">
    <location>
        <begin position="108"/>
        <end position="177"/>
    </location>
</feature>
<keyword evidence="2" id="KW-0472">Membrane</keyword>
<reference evidence="3 4" key="1">
    <citation type="journal article" date="2013" name="Int. J. Syst. Evol. Microbiol.">
        <title>Sphingomonas kyungheensis sp. nov., a bacterium with ginsenoside-converting activity isolated from soil of a ginseng field.</title>
        <authorList>
            <person name="Son H.M."/>
            <person name="Yang J.E."/>
            <person name="Park Y."/>
            <person name="Han C.K."/>
            <person name="Kim S.G."/>
            <person name="Kook M."/>
            <person name="Yi T.H."/>
        </authorList>
    </citation>
    <scope>NUCLEOTIDE SEQUENCE [LARGE SCALE GENOMIC DNA]</scope>
    <source>
        <strain evidence="3 4">LMG 26582</strain>
    </source>
</reference>
<name>A0ABU8H0M6_9SPHN</name>
<keyword evidence="2" id="KW-1133">Transmembrane helix</keyword>
<feature type="compositionally biased region" description="Low complexity" evidence="1">
    <location>
        <begin position="108"/>
        <end position="118"/>
    </location>
</feature>
<evidence type="ECO:0000256" key="2">
    <source>
        <dbReference type="SAM" id="Phobius"/>
    </source>
</evidence>
<gene>
    <name evidence="3" type="ORF">V8201_05575</name>
</gene>
<dbReference type="EMBL" id="JBBBDM010000002">
    <property type="protein sequence ID" value="MEI5686547.1"/>
    <property type="molecule type" value="Genomic_DNA"/>
</dbReference>